<dbReference type="OrthoDB" id="2622097at2"/>
<proteinExistence type="predicted"/>
<evidence type="ECO:0000313" key="1">
    <source>
        <dbReference type="EMBL" id="SEM82367.1"/>
    </source>
</evidence>
<dbReference type="Proteomes" id="UP000199695">
    <property type="component" value="Unassembled WGS sequence"/>
</dbReference>
<protein>
    <submittedName>
        <fullName evidence="1">Uncharacterized protein</fullName>
    </submittedName>
</protein>
<gene>
    <name evidence="1" type="ORF">SAMN05444955_102193</name>
</gene>
<name>A0A1H8BKF5_9BACL</name>
<accession>A0A1H8BKF5</accession>
<dbReference type="STRING" id="1173111.SAMN05444955_102193"/>
<dbReference type="EMBL" id="FOCQ01000002">
    <property type="protein sequence ID" value="SEM82367.1"/>
    <property type="molecule type" value="Genomic_DNA"/>
</dbReference>
<sequence>MRPFRTGERVTEAGDYISGMGEKAFYQEGETFGVDPATGEETTWVREVEPCGPVLRIDLM</sequence>
<organism evidence="1 2">
    <name type="scientific">Lihuaxuella thermophila</name>
    <dbReference type="NCBI Taxonomy" id="1173111"/>
    <lineage>
        <taxon>Bacteria</taxon>
        <taxon>Bacillati</taxon>
        <taxon>Bacillota</taxon>
        <taxon>Bacilli</taxon>
        <taxon>Bacillales</taxon>
        <taxon>Thermoactinomycetaceae</taxon>
        <taxon>Lihuaxuella</taxon>
    </lineage>
</organism>
<dbReference type="AlphaFoldDB" id="A0A1H8BKF5"/>
<keyword evidence="2" id="KW-1185">Reference proteome</keyword>
<reference evidence="1 2" key="1">
    <citation type="submission" date="2016-10" db="EMBL/GenBank/DDBJ databases">
        <authorList>
            <person name="de Groot N.N."/>
        </authorList>
    </citation>
    <scope>NUCLEOTIDE SEQUENCE [LARGE SCALE GENOMIC DNA]</scope>
    <source>
        <strain evidence="1 2">DSM 46701</strain>
    </source>
</reference>
<evidence type="ECO:0000313" key="2">
    <source>
        <dbReference type="Proteomes" id="UP000199695"/>
    </source>
</evidence>
<dbReference type="RefSeq" id="WP_089965140.1">
    <property type="nucleotide sequence ID" value="NZ_FOCQ01000002.1"/>
</dbReference>